<dbReference type="SUPFAM" id="SSF143422">
    <property type="entry name" value="Transposase IS200-like"/>
    <property type="match status" value="1"/>
</dbReference>
<dbReference type="GO" id="GO:0004803">
    <property type="term" value="F:transposase activity"/>
    <property type="evidence" value="ECO:0007669"/>
    <property type="project" value="InterPro"/>
</dbReference>
<dbReference type="SMART" id="SM01321">
    <property type="entry name" value="Y1_Tnp"/>
    <property type="match status" value="1"/>
</dbReference>
<proteinExistence type="predicted"/>
<dbReference type="RefSeq" id="WP_093308740.1">
    <property type="nucleotide sequence ID" value="NZ_FNYH01000003.1"/>
</dbReference>
<sequence>MPWNDLRRGRYTQQGGEYFITFTTFRRQQLFCSYDLAKIVYQHIQINEKVCRCRWFTWVLMPDHFHGLLRIEGDTDLSSVVAKLKGKSAYLINQYRGQNGKVWQPAFYDRALRTEDSRRDIARYIVANPIRKMLVQSVRQYPFWNSDFL</sequence>
<dbReference type="PANTHER" id="PTHR36966">
    <property type="entry name" value="REP-ASSOCIATED TYROSINE TRANSPOSASE"/>
    <property type="match status" value="1"/>
</dbReference>
<dbReference type="GO" id="GO:0006313">
    <property type="term" value="P:DNA transposition"/>
    <property type="evidence" value="ECO:0007669"/>
    <property type="project" value="InterPro"/>
</dbReference>
<name>A0A1H6RGL7_9GAMM</name>
<protein>
    <submittedName>
        <fullName evidence="2">REP element-mobilizing transposase RayT</fullName>
    </submittedName>
</protein>
<gene>
    <name evidence="2" type="ORF">SAMN05421831_10379</name>
</gene>
<dbReference type="InterPro" id="IPR002686">
    <property type="entry name" value="Transposase_17"/>
</dbReference>
<evidence type="ECO:0000313" key="2">
    <source>
        <dbReference type="EMBL" id="SEI50725.1"/>
    </source>
</evidence>
<keyword evidence="3" id="KW-1185">Reference proteome</keyword>
<evidence type="ECO:0000259" key="1">
    <source>
        <dbReference type="SMART" id="SM01321"/>
    </source>
</evidence>
<dbReference type="InterPro" id="IPR052715">
    <property type="entry name" value="RAYT_transposase"/>
</dbReference>
<reference evidence="3" key="1">
    <citation type="submission" date="2016-10" db="EMBL/GenBank/DDBJ databases">
        <authorList>
            <person name="Varghese N."/>
            <person name="Submissions S."/>
        </authorList>
    </citation>
    <scope>NUCLEOTIDE SEQUENCE [LARGE SCALE GENOMIC DNA]</scope>
    <source>
        <strain evidence="3">DSM 7165</strain>
    </source>
</reference>
<dbReference type="EMBL" id="FNYH01000003">
    <property type="protein sequence ID" value="SEI50725.1"/>
    <property type="molecule type" value="Genomic_DNA"/>
</dbReference>
<dbReference type="PANTHER" id="PTHR36966:SF1">
    <property type="entry name" value="REP-ASSOCIATED TYROSINE TRANSPOSASE"/>
    <property type="match status" value="1"/>
</dbReference>
<dbReference type="Pfam" id="PF01797">
    <property type="entry name" value="Y1_Tnp"/>
    <property type="match status" value="1"/>
</dbReference>
<dbReference type="GO" id="GO:0043565">
    <property type="term" value="F:sequence-specific DNA binding"/>
    <property type="evidence" value="ECO:0007669"/>
    <property type="project" value="TreeGrafter"/>
</dbReference>
<dbReference type="Gene3D" id="3.30.70.1290">
    <property type="entry name" value="Transposase IS200-like"/>
    <property type="match status" value="1"/>
</dbReference>
<dbReference type="Proteomes" id="UP000242999">
    <property type="component" value="Unassembled WGS sequence"/>
</dbReference>
<evidence type="ECO:0000313" key="3">
    <source>
        <dbReference type="Proteomes" id="UP000242999"/>
    </source>
</evidence>
<accession>A0A1H6RGL7</accession>
<dbReference type="STRING" id="64971.SAMN05421831_10379"/>
<dbReference type="AlphaFoldDB" id="A0A1H6RGL7"/>
<dbReference type="OrthoDB" id="9794403at2"/>
<feature type="domain" description="Transposase IS200-like" evidence="1">
    <location>
        <begin position="13"/>
        <end position="128"/>
    </location>
</feature>
<dbReference type="NCBIfam" id="NF047646">
    <property type="entry name" value="REP_Tyr_transpos"/>
    <property type="match status" value="1"/>
</dbReference>
<organism evidence="2 3">
    <name type="scientific">Allopseudospirillum japonicum</name>
    <dbReference type="NCBI Taxonomy" id="64971"/>
    <lineage>
        <taxon>Bacteria</taxon>
        <taxon>Pseudomonadati</taxon>
        <taxon>Pseudomonadota</taxon>
        <taxon>Gammaproteobacteria</taxon>
        <taxon>Oceanospirillales</taxon>
        <taxon>Oceanospirillaceae</taxon>
        <taxon>Allopseudospirillum</taxon>
    </lineage>
</organism>
<dbReference type="InterPro" id="IPR036515">
    <property type="entry name" value="Transposase_17_sf"/>
</dbReference>